<feature type="domain" description="Glycosyl transferase family 1" evidence="1">
    <location>
        <begin position="184"/>
        <end position="350"/>
    </location>
</feature>
<dbReference type="InterPro" id="IPR028098">
    <property type="entry name" value="Glyco_trans_4-like_N"/>
</dbReference>
<dbReference type="GO" id="GO:0016757">
    <property type="term" value="F:glycosyltransferase activity"/>
    <property type="evidence" value="ECO:0007669"/>
    <property type="project" value="UniProtKB-KW"/>
</dbReference>
<sequence length="378" mass="41884">MSKQKIRILETIRQGQVGGGESHLLSLVENLDRDRYEPVVLSFTEGPMVDRLKSMGIQTQVIFTEKPFDISKWGKVKQFIRSNRISLVHAHGTRANSNVFWATKQLGLPLVYTVHGWSFHDDQQPLIRKVRVMGEKLLTRRSDVNISVSASNQQTGKKYFSSFQSTVINNGIDLRKFDPARSFANIRQELNIPADSTLVLFVARFIHQKQPLKLIAAFIKALAQRPDLRLLMVGDGDQKAQAQQMVEQAGITGKVIFQPFRADVPDVLAAADIFVLPSLWEGLPIGLLEAMAMGKAIIGTQVDGTSEVIRAGQNGLLIPTANLEEDLAAAILQLAADPAARQQLGQQARATISSGYSAANMTHEIETIYERLLTQYAK</sequence>
<dbReference type="Pfam" id="PF00534">
    <property type="entry name" value="Glycos_transf_1"/>
    <property type="match status" value="1"/>
</dbReference>
<dbReference type="InterPro" id="IPR000408">
    <property type="entry name" value="Reg_chr_condens"/>
</dbReference>
<dbReference type="PROSITE" id="PS00626">
    <property type="entry name" value="RCC1_2"/>
    <property type="match status" value="1"/>
</dbReference>
<accession>A0AAJ5WS65</accession>
<evidence type="ECO:0000313" key="4">
    <source>
        <dbReference type="Proteomes" id="UP001220610"/>
    </source>
</evidence>
<dbReference type="Gene3D" id="3.40.50.2000">
    <property type="entry name" value="Glycogen Phosphorylase B"/>
    <property type="match status" value="2"/>
</dbReference>
<dbReference type="EC" id="2.4.-.-" evidence="3"/>
<dbReference type="InterPro" id="IPR001296">
    <property type="entry name" value="Glyco_trans_1"/>
</dbReference>
<gene>
    <name evidence="3" type="ORF">P0Y53_24770</name>
</gene>
<organism evidence="3 4">
    <name type="scientific">Candidatus Pseudobacter hemicellulosilyticus</name>
    <dbReference type="NCBI Taxonomy" id="3121375"/>
    <lineage>
        <taxon>Bacteria</taxon>
        <taxon>Pseudomonadati</taxon>
        <taxon>Bacteroidota</taxon>
        <taxon>Chitinophagia</taxon>
        <taxon>Chitinophagales</taxon>
        <taxon>Chitinophagaceae</taxon>
        <taxon>Pseudobacter</taxon>
    </lineage>
</organism>
<dbReference type="Proteomes" id="UP001220610">
    <property type="component" value="Chromosome"/>
</dbReference>
<proteinExistence type="predicted"/>
<protein>
    <submittedName>
        <fullName evidence="3">Glycosyltransferase</fullName>
        <ecNumber evidence="3">2.4.-.-</ecNumber>
    </submittedName>
</protein>
<dbReference type="EMBL" id="CP119311">
    <property type="protein sequence ID" value="WEK35712.1"/>
    <property type="molecule type" value="Genomic_DNA"/>
</dbReference>
<dbReference type="Pfam" id="PF13439">
    <property type="entry name" value="Glyco_transf_4"/>
    <property type="match status" value="1"/>
</dbReference>
<reference evidence="3" key="1">
    <citation type="submission" date="2023-03" db="EMBL/GenBank/DDBJ databases">
        <title>Andean soil-derived lignocellulolytic bacterial consortium as a source of novel taxa and putative plastic-active enzymes.</title>
        <authorList>
            <person name="Diaz-Garcia L."/>
            <person name="Chuvochina M."/>
            <person name="Feuerriegel G."/>
            <person name="Bunk B."/>
            <person name="Sproer C."/>
            <person name="Streit W.R."/>
            <person name="Rodriguez L.M."/>
            <person name="Overmann J."/>
            <person name="Jimenez D.J."/>
        </authorList>
    </citation>
    <scope>NUCLEOTIDE SEQUENCE</scope>
    <source>
        <strain evidence="3">MAG 7</strain>
    </source>
</reference>
<keyword evidence="3" id="KW-0328">Glycosyltransferase</keyword>
<feature type="domain" description="Glycosyltransferase subfamily 4-like N-terminal" evidence="2">
    <location>
        <begin position="17"/>
        <end position="175"/>
    </location>
</feature>
<dbReference type="SUPFAM" id="SSF53756">
    <property type="entry name" value="UDP-Glycosyltransferase/glycogen phosphorylase"/>
    <property type="match status" value="1"/>
</dbReference>
<dbReference type="PANTHER" id="PTHR12526">
    <property type="entry name" value="GLYCOSYLTRANSFERASE"/>
    <property type="match status" value="1"/>
</dbReference>
<name>A0AAJ5WS65_9BACT</name>
<keyword evidence="3" id="KW-0808">Transferase</keyword>
<dbReference type="AlphaFoldDB" id="A0AAJ5WS65"/>
<evidence type="ECO:0000313" key="3">
    <source>
        <dbReference type="EMBL" id="WEK35712.1"/>
    </source>
</evidence>
<evidence type="ECO:0000259" key="2">
    <source>
        <dbReference type="Pfam" id="PF13439"/>
    </source>
</evidence>
<evidence type="ECO:0000259" key="1">
    <source>
        <dbReference type="Pfam" id="PF00534"/>
    </source>
</evidence>